<dbReference type="RefSeq" id="WP_190998733.1">
    <property type="nucleotide sequence ID" value="NZ_JACXSI010000029.1"/>
</dbReference>
<dbReference type="PANTHER" id="PTHR48100:SF59">
    <property type="entry name" value="ADENOSYLCOBALAMIN_ALPHA-RIBAZOLE PHOSPHATASE"/>
    <property type="match status" value="1"/>
</dbReference>
<dbReference type="InterPro" id="IPR013078">
    <property type="entry name" value="His_Pase_superF_clade-1"/>
</dbReference>
<dbReference type="Pfam" id="PF00300">
    <property type="entry name" value="His_Phos_1"/>
    <property type="match status" value="1"/>
</dbReference>
<dbReference type="InterPro" id="IPR029033">
    <property type="entry name" value="His_PPase_superfam"/>
</dbReference>
<accession>A0A927CXW6</accession>
<sequence>MLTNLYFVRHAHSIYTPDELVRPLSKQGLKDAEQVTRILKTENIGCVISSPYRRAIQTVEGIARLVGKEIIIETDFKERTLSIGPVDDFKSAITKVWKKPSFCWPGGESNQVAQKRGVAATLRVLKKYAGQNIVIGTHGNIMVLIMNYFEETYDFDFWKKLDMPDVYKLTFDHLLLKEVEHLSGGRDGTRIVHTLK</sequence>
<dbReference type="AlphaFoldDB" id="A0A927CXW6"/>
<dbReference type="EMBL" id="JACXSI010000029">
    <property type="protein sequence ID" value="MBD3109159.1"/>
    <property type="molecule type" value="Genomic_DNA"/>
</dbReference>
<dbReference type="GO" id="GO:0005737">
    <property type="term" value="C:cytoplasm"/>
    <property type="evidence" value="ECO:0007669"/>
    <property type="project" value="TreeGrafter"/>
</dbReference>
<comment type="caution">
    <text evidence="1">The sequence shown here is derived from an EMBL/GenBank/DDBJ whole genome shotgun (WGS) entry which is preliminary data.</text>
</comment>
<dbReference type="GO" id="GO:0016791">
    <property type="term" value="F:phosphatase activity"/>
    <property type="evidence" value="ECO:0007669"/>
    <property type="project" value="TreeGrafter"/>
</dbReference>
<dbReference type="Proteomes" id="UP000602076">
    <property type="component" value="Unassembled WGS sequence"/>
</dbReference>
<organism evidence="1 2">
    <name type="scientific">Peribacillus faecalis</name>
    <dbReference type="NCBI Taxonomy" id="2772559"/>
    <lineage>
        <taxon>Bacteria</taxon>
        <taxon>Bacillati</taxon>
        <taxon>Bacillota</taxon>
        <taxon>Bacilli</taxon>
        <taxon>Bacillales</taxon>
        <taxon>Bacillaceae</taxon>
        <taxon>Peribacillus</taxon>
    </lineage>
</organism>
<dbReference type="Gene3D" id="3.40.50.1240">
    <property type="entry name" value="Phosphoglycerate mutase-like"/>
    <property type="match status" value="1"/>
</dbReference>
<proteinExistence type="predicted"/>
<dbReference type="InterPro" id="IPR050275">
    <property type="entry name" value="PGM_Phosphatase"/>
</dbReference>
<protein>
    <submittedName>
        <fullName evidence="1">Histidine phosphatase family protein</fullName>
    </submittedName>
</protein>
<name>A0A927CXW6_9BACI</name>
<dbReference type="SUPFAM" id="SSF53254">
    <property type="entry name" value="Phosphoglycerate mutase-like"/>
    <property type="match status" value="1"/>
</dbReference>
<reference evidence="1" key="1">
    <citation type="submission" date="2020-09" db="EMBL/GenBank/DDBJ databases">
        <title>Bacillus faecalis sp. nov., a moderately halophilic bacterium isolated from cow faeces.</title>
        <authorList>
            <person name="Jiang L."/>
            <person name="Lee J."/>
        </authorList>
    </citation>
    <scope>NUCLEOTIDE SEQUENCE</scope>
    <source>
        <strain evidence="1">AGMB 02131</strain>
    </source>
</reference>
<evidence type="ECO:0000313" key="2">
    <source>
        <dbReference type="Proteomes" id="UP000602076"/>
    </source>
</evidence>
<keyword evidence="2" id="KW-1185">Reference proteome</keyword>
<evidence type="ECO:0000313" key="1">
    <source>
        <dbReference type="EMBL" id="MBD3109159.1"/>
    </source>
</evidence>
<dbReference type="CDD" id="cd07067">
    <property type="entry name" value="HP_PGM_like"/>
    <property type="match status" value="1"/>
</dbReference>
<gene>
    <name evidence="1" type="ORF">IEO70_12450</name>
</gene>
<dbReference type="PANTHER" id="PTHR48100">
    <property type="entry name" value="BROAD-SPECIFICITY PHOSPHATASE YOR283W-RELATED"/>
    <property type="match status" value="1"/>
</dbReference>
<dbReference type="SMART" id="SM00855">
    <property type="entry name" value="PGAM"/>
    <property type="match status" value="1"/>
</dbReference>